<dbReference type="Gene3D" id="1.10.10.160">
    <property type="match status" value="1"/>
</dbReference>
<dbReference type="EMBL" id="CABR01000150">
    <property type="protein sequence ID" value="CBI11540.1"/>
    <property type="molecule type" value="Genomic_DNA"/>
</dbReference>
<keyword evidence="2" id="KW-0547">Nucleotide-binding</keyword>
<evidence type="ECO:0000256" key="1">
    <source>
        <dbReference type="ARBA" id="ARBA00009922"/>
    </source>
</evidence>
<dbReference type="InterPro" id="IPR014017">
    <property type="entry name" value="DNA_helicase_UvrD-like_C"/>
</dbReference>
<dbReference type="Pfam" id="PF13361">
    <property type="entry name" value="UvrD_C"/>
    <property type="match status" value="2"/>
</dbReference>
<comment type="catalytic activity">
    <reaction evidence="10">
        <text>ATP + H2O = ADP + phosphate + H(+)</text>
        <dbReference type="Rhea" id="RHEA:13065"/>
        <dbReference type="ChEBI" id="CHEBI:15377"/>
        <dbReference type="ChEBI" id="CHEBI:15378"/>
        <dbReference type="ChEBI" id="CHEBI:30616"/>
        <dbReference type="ChEBI" id="CHEBI:43474"/>
        <dbReference type="ChEBI" id="CHEBI:456216"/>
        <dbReference type="EC" id="5.6.2.4"/>
    </reaction>
</comment>
<dbReference type="GO" id="GO:0005524">
    <property type="term" value="F:ATP binding"/>
    <property type="evidence" value="ECO:0007669"/>
    <property type="project" value="UniProtKB-KW"/>
</dbReference>
<dbReference type="CDD" id="cd17932">
    <property type="entry name" value="DEXQc_UvrD"/>
    <property type="match status" value="1"/>
</dbReference>
<proteinExistence type="inferred from homology"/>
<evidence type="ECO:0000256" key="2">
    <source>
        <dbReference type="ARBA" id="ARBA00022741"/>
    </source>
</evidence>
<dbReference type="PROSITE" id="PS51217">
    <property type="entry name" value="UVRD_HELICASE_CTER"/>
    <property type="match status" value="1"/>
</dbReference>
<evidence type="ECO:0000256" key="3">
    <source>
        <dbReference type="ARBA" id="ARBA00022801"/>
    </source>
</evidence>
<dbReference type="Gene3D" id="1.10.486.10">
    <property type="entry name" value="PCRA, domain 4"/>
    <property type="match status" value="1"/>
</dbReference>
<dbReference type="Pfam" id="PF00580">
    <property type="entry name" value="UvrD-helicase"/>
    <property type="match status" value="1"/>
</dbReference>
<comment type="caution">
    <text evidence="13">The sequence shown here is derived from an EMBL/GenBank/DDBJ whole genome shotgun (WGS) entry which is preliminary data.</text>
</comment>
<dbReference type="InterPro" id="IPR000212">
    <property type="entry name" value="DNA_helicase_UvrD/REP"/>
</dbReference>
<feature type="domain" description="UvrD-like helicase ATP-binding" evidence="11">
    <location>
        <begin position="2"/>
        <end position="261"/>
    </location>
</feature>
<organism evidence="13">
    <name type="scientific">mine drainage metagenome</name>
    <dbReference type="NCBI Taxonomy" id="410659"/>
    <lineage>
        <taxon>unclassified sequences</taxon>
        <taxon>metagenomes</taxon>
        <taxon>ecological metagenomes</taxon>
    </lineage>
</organism>
<dbReference type="PROSITE" id="PS51198">
    <property type="entry name" value="UVRD_HELICASE_ATP_BIND"/>
    <property type="match status" value="1"/>
</dbReference>
<comment type="similarity">
    <text evidence="1">Belongs to the helicase family. UvrD subfamily.</text>
</comment>
<dbReference type="AlphaFoldDB" id="E6QWB7"/>
<keyword evidence="3" id="KW-0378">Hydrolase</keyword>
<accession>E6QWB7</accession>
<dbReference type="GO" id="GO:0043138">
    <property type="term" value="F:3'-5' DNA helicase activity"/>
    <property type="evidence" value="ECO:0007669"/>
    <property type="project" value="UniProtKB-EC"/>
</dbReference>
<evidence type="ECO:0000313" key="13">
    <source>
        <dbReference type="EMBL" id="CBI11540.1"/>
    </source>
</evidence>
<gene>
    <name evidence="13" type="ORF">CARN7_2373</name>
</gene>
<evidence type="ECO:0000256" key="10">
    <source>
        <dbReference type="ARBA" id="ARBA00048988"/>
    </source>
</evidence>
<dbReference type="EC" id="5.6.2.4" evidence="9"/>
<protein>
    <recommendedName>
        <fullName evidence="9">DNA 3'-5' helicase</fullName>
        <ecNumber evidence="9">5.6.2.4</ecNumber>
    </recommendedName>
</protein>
<feature type="domain" description="UvrD-like helicase C-terminal" evidence="12">
    <location>
        <begin position="262"/>
        <end position="509"/>
    </location>
</feature>
<evidence type="ECO:0000256" key="4">
    <source>
        <dbReference type="ARBA" id="ARBA00022806"/>
    </source>
</evidence>
<dbReference type="InterPro" id="IPR014016">
    <property type="entry name" value="UvrD-like_ATP-bd"/>
</dbReference>
<dbReference type="Gene3D" id="3.40.50.300">
    <property type="entry name" value="P-loop containing nucleotide triphosphate hydrolases"/>
    <property type="match status" value="2"/>
</dbReference>
<evidence type="ECO:0000256" key="5">
    <source>
        <dbReference type="ARBA" id="ARBA00022840"/>
    </source>
</evidence>
<dbReference type="GO" id="GO:0005634">
    <property type="term" value="C:nucleus"/>
    <property type="evidence" value="ECO:0007669"/>
    <property type="project" value="TreeGrafter"/>
</dbReference>
<dbReference type="GO" id="GO:0000725">
    <property type="term" value="P:recombinational repair"/>
    <property type="evidence" value="ECO:0007669"/>
    <property type="project" value="TreeGrafter"/>
</dbReference>
<evidence type="ECO:0000259" key="11">
    <source>
        <dbReference type="PROSITE" id="PS51198"/>
    </source>
</evidence>
<keyword evidence="7" id="KW-0413">Isomerase</keyword>
<evidence type="ECO:0000256" key="6">
    <source>
        <dbReference type="ARBA" id="ARBA00023125"/>
    </source>
</evidence>
<keyword evidence="4 13" id="KW-0347">Helicase</keyword>
<sequence>MAIELNRQQDRAVNALGHCSVLACPGSGKTRVLSMRAARLLSENKTGRLCAVTFTRDAAKELKSRILALCGEREARRLAVGTFHSVALSQLLKLRKFSKIKLLSDGERRGLLRRCYSQYKCDTPFDKVLSAIDRAKSKLERAVFSDPGIEDVFDAYQKLLVAERGMDFSDILLETVNGIRDASIKPLAVRWLLADEFQDADDVQTQWVIAHGRAGVEITIVGDDDQSLYAFRNALGYAGMLDVSKALAAQEITLPINYRCAPNILSGAAKLIANNPHRASKNIVADRTTSGIIKAHRAADRFDEARLAVDAIKESTGQSWAILARTNSLLEIVESELLLKNVDYRLAGGKSVWDGVTGSVLVGLLKSVQSDGWTGMANALSVCGVRSELLNLSVHGQVNCAPMLEKILESVQDSDVRLKKTVSSLLSGFGAWQRQVALGNTTLAVYGASSWLAQHIKQDRGDLITRLSGIIAKLRGSIAQRLNTLSRQSDPGGDGEPGVLLTTLHSSKGLEFDGVWMLGAEDGNLPHPDSTEDEERRLFYVGMTRARDRLEISSSIEDGLASRFMAEAGIF</sequence>
<name>E6QWB7_9ZZZZ</name>
<dbReference type="SUPFAM" id="SSF52540">
    <property type="entry name" value="P-loop containing nucleoside triphosphate hydrolases"/>
    <property type="match status" value="1"/>
</dbReference>
<evidence type="ECO:0000256" key="9">
    <source>
        <dbReference type="ARBA" id="ARBA00034808"/>
    </source>
</evidence>
<evidence type="ECO:0000256" key="8">
    <source>
        <dbReference type="ARBA" id="ARBA00034617"/>
    </source>
</evidence>
<dbReference type="GO" id="GO:0016787">
    <property type="term" value="F:hydrolase activity"/>
    <property type="evidence" value="ECO:0007669"/>
    <property type="project" value="UniProtKB-KW"/>
</dbReference>
<keyword evidence="5" id="KW-0067">ATP-binding</keyword>
<comment type="catalytic activity">
    <reaction evidence="8">
        <text>Couples ATP hydrolysis with the unwinding of duplex DNA by translocating in the 3'-5' direction.</text>
        <dbReference type="EC" id="5.6.2.4"/>
    </reaction>
</comment>
<dbReference type="PANTHER" id="PTHR11070">
    <property type="entry name" value="UVRD / RECB / PCRA DNA HELICASE FAMILY MEMBER"/>
    <property type="match status" value="1"/>
</dbReference>
<dbReference type="PROSITE" id="PS51257">
    <property type="entry name" value="PROKAR_LIPOPROTEIN"/>
    <property type="match status" value="1"/>
</dbReference>
<dbReference type="PANTHER" id="PTHR11070:SF2">
    <property type="entry name" value="ATP-DEPENDENT DNA HELICASE SRS2"/>
    <property type="match status" value="1"/>
</dbReference>
<evidence type="ECO:0000256" key="7">
    <source>
        <dbReference type="ARBA" id="ARBA00023235"/>
    </source>
</evidence>
<dbReference type="GO" id="GO:0003677">
    <property type="term" value="F:DNA binding"/>
    <property type="evidence" value="ECO:0007669"/>
    <property type="project" value="UniProtKB-KW"/>
</dbReference>
<evidence type="ECO:0000259" key="12">
    <source>
        <dbReference type="PROSITE" id="PS51217"/>
    </source>
</evidence>
<dbReference type="InterPro" id="IPR027417">
    <property type="entry name" value="P-loop_NTPase"/>
</dbReference>
<keyword evidence="6" id="KW-0238">DNA-binding</keyword>
<reference evidence="13" key="1">
    <citation type="submission" date="2009-10" db="EMBL/GenBank/DDBJ databases">
        <title>Diversity of trophic interactions inside an arsenic-rich microbial ecosystem.</title>
        <authorList>
            <person name="Bertin P.N."/>
            <person name="Heinrich-Salmeron A."/>
            <person name="Pelletier E."/>
            <person name="Goulhen-Chollet F."/>
            <person name="Arsene-Ploetze F."/>
            <person name="Gallien S."/>
            <person name="Calteau A."/>
            <person name="Vallenet D."/>
            <person name="Casiot C."/>
            <person name="Chane-Woon-Ming B."/>
            <person name="Giloteaux L."/>
            <person name="Barakat M."/>
            <person name="Bonnefoy V."/>
            <person name="Bruneel O."/>
            <person name="Chandler M."/>
            <person name="Cleiss J."/>
            <person name="Duran R."/>
            <person name="Elbaz-Poulichet F."/>
            <person name="Fonknechten N."/>
            <person name="Lauga B."/>
            <person name="Mornico D."/>
            <person name="Ortet P."/>
            <person name="Schaeffer C."/>
            <person name="Siguier P."/>
            <person name="Alexander Thil Smith A."/>
            <person name="Van Dorsselaer A."/>
            <person name="Weissenbach J."/>
            <person name="Medigue C."/>
            <person name="Le Paslier D."/>
        </authorList>
    </citation>
    <scope>NUCLEOTIDE SEQUENCE</scope>
</reference>
<dbReference type="InterPro" id="IPR013986">
    <property type="entry name" value="DExx_box_DNA_helicase_dom_sf"/>
</dbReference>